<accession>A0A355VNE1</accession>
<dbReference type="InterPro" id="IPR001509">
    <property type="entry name" value="Epimerase_deHydtase"/>
</dbReference>
<organism evidence="2 7">
    <name type="scientific">Parabacteroides merdae</name>
    <dbReference type="NCBI Taxonomy" id="46503"/>
    <lineage>
        <taxon>Bacteria</taxon>
        <taxon>Pseudomonadati</taxon>
        <taxon>Bacteroidota</taxon>
        <taxon>Bacteroidia</taxon>
        <taxon>Bacteroidales</taxon>
        <taxon>Tannerellaceae</taxon>
        <taxon>Parabacteroides</taxon>
    </lineage>
</organism>
<dbReference type="AlphaFoldDB" id="A0A355VNE1"/>
<evidence type="ECO:0000313" key="3">
    <source>
        <dbReference type="EMBL" id="MTU67843.1"/>
    </source>
</evidence>
<dbReference type="RefSeq" id="WP_005639784.1">
    <property type="nucleotide sequence ID" value="NZ_BAABYG010000001.1"/>
</dbReference>
<dbReference type="InterPro" id="IPR050177">
    <property type="entry name" value="Lipid_A_modif_metabolic_enz"/>
</dbReference>
<dbReference type="PANTHER" id="PTHR43245:SF58">
    <property type="entry name" value="BLL5923 PROTEIN"/>
    <property type="match status" value="1"/>
</dbReference>
<evidence type="ECO:0000313" key="4">
    <source>
        <dbReference type="EMBL" id="RGN52884.1"/>
    </source>
</evidence>
<evidence type="ECO:0000313" key="7">
    <source>
        <dbReference type="Proteomes" id="UP001055114"/>
    </source>
</evidence>
<dbReference type="Gene3D" id="3.40.50.720">
    <property type="entry name" value="NAD(P)-binding Rossmann-like Domain"/>
    <property type="match status" value="1"/>
</dbReference>
<dbReference type="OrthoDB" id="1490291at2"/>
<comment type="caution">
    <text evidence="2">The sequence shown here is derived from an EMBL/GenBank/DDBJ whole genome shotgun (WGS) entry which is preliminary data.</text>
</comment>
<reference evidence="4 5" key="1">
    <citation type="submission" date="2018-08" db="EMBL/GenBank/DDBJ databases">
        <title>A genome reference for cultivated species of the human gut microbiota.</title>
        <authorList>
            <person name="Zou Y."/>
            <person name="Xue W."/>
            <person name="Luo G."/>
        </authorList>
    </citation>
    <scope>NUCLEOTIDE SEQUENCE [LARGE SCALE GENOMIC DNA]</scope>
    <source>
        <strain evidence="4 5">OM05-11AA</strain>
    </source>
</reference>
<dbReference type="Proteomes" id="UP001055114">
    <property type="component" value="Unassembled WGS sequence"/>
</dbReference>
<reference evidence="2" key="3">
    <citation type="submission" date="2022-01" db="EMBL/GenBank/DDBJ databases">
        <title>Novel bile acid biosynthetic pathways are enriched in the microbiome of centenarians.</title>
        <authorList>
            <person name="Sato Y."/>
            <person name="Atarashi K."/>
            <person name="Plichta R.D."/>
            <person name="Arai Y."/>
            <person name="Sasajima S."/>
            <person name="Kearney M.S."/>
            <person name="Suda W."/>
            <person name="Takeshita K."/>
            <person name="Sasaki T."/>
            <person name="Okamoto S."/>
            <person name="Skelly N.A."/>
            <person name="Okamura Y."/>
            <person name="Vlamakis H."/>
            <person name="Li Y."/>
            <person name="Tanoue T."/>
            <person name="Takei H."/>
            <person name="Nittono H."/>
            <person name="Narushima S."/>
            <person name="Irie J."/>
            <person name="Itoh H."/>
            <person name="Moriya K."/>
            <person name="Sugiura Y."/>
            <person name="Suematsu M."/>
            <person name="Moritoki N."/>
            <person name="Shibata S."/>
            <person name="Littman R.D."/>
            <person name="Fischbach A.M."/>
            <person name="Uwamino Y."/>
            <person name="Inoue T."/>
            <person name="Honda A."/>
            <person name="Hattori M."/>
            <person name="Murai T."/>
            <person name="Xavier J.R."/>
            <person name="Hirose N."/>
            <person name="Honda K."/>
        </authorList>
    </citation>
    <scope>NUCLEOTIDE SEQUENCE</scope>
    <source>
        <strain evidence="2">CE91-St3</strain>
    </source>
</reference>
<dbReference type="EMBL" id="WNDA01000002">
    <property type="protein sequence ID" value="MTU67843.1"/>
    <property type="molecule type" value="Genomic_DNA"/>
</dbReference>
<dbReference type="EMBL" id="BQNZ01000002">
    <property type="protein sequence ID" value="GKH72502.1"/>
    <property type="molecule type" value="Genomic_DNA"/>
</dbReference>
<evidence type="ECO:0000313" key="5">
    <source>
        <dbReference type="Proteomes" id="UP000261088"/>
    </source>
</evidence>
<reference evidence="3 6" key="2">
    <citation type="journal article" date="2019" name="Nat. Med.">
        <title>A library of human gut bacterial isolates paired with longitudinal multiomics data enables mechanistic microbiome research.</title>
        <authorList>
            <person name="Poyet M."/>
            <person name="Groussin M."/>
            <person name="Gibbons S.M."/>
            <person name="Avila-Pacheco J."/>
            <person name="Jiang X."/>
            <person name="Kearney S.M."/>
            <person name="Perrotta A.R."/>
            <person name="Berdy B."/>
            <person name="Zhao S."/>
            <person name="Lieberman T.D."/>
            <person name="Swanson P.K."/>
            <person name="Smith M."/>
            <person name="Roesemann S."/>
            <person name="Alexander J.E."/>
            <person name="Rich S.A."/>
            <person name="Livny J."/>
            <person name="Vlamakis H."/>
            <person name="Clish C."/>
            <person name="Bullock K."/>
            <person name="Deik A."/>
            <person name="Scott J."/>
            <person name="Pierce K.A."/>
            <person name="Xavier R.J."/>
            <person name="Alm E.J."/>
        </authorList>
    </citation>
    <scope>NUCLEOTIDE SEQUENCE [LARGE SCALE GENOMIC DNA]</scope>
    <source>
        <strain evidence="3 6">BIOML-A16</strain>
    </source>
</reference>
<dbReference type="PANTHER" id="PTHR43245">
    <property type="entry name" value="BIFUNCTIONAL POLYMYXIN RESISTANCE PROTEIN ARNA"/>
    <property type="match status" value="1"/>
</dbReference>
<sequence>MKKILITGASGFIGGFLVKEALNRGYETWAGVRSTSSRVNLQDERIRFIDLKYSDRESLTAQLADFVREHGPWDYVIHNAGLTKTLDKRNFYRINAQNTANLIEALAASGCKPEKFLLMSSLSSYGRGDEKTFRPISLDDPQLPDTDYGKSKLEAENYLRHQSYFPYVILRPTGVYGPGEKDYFMEIKSVKSGFDFAVGFTPQRITFIYVKDLATVAFLALENEAVRNRHYFVADGDVYTDESFARMIQEILRKKHVLHARIPMGLVHIACQGSEWIGKLLKKSMTLNTDKYIILKQRNWICDVTPLQDELGFVPAYPLRRGLEESIEWYRKEGWL</sequence>
<protein>
    <submittedName>
        <fullName evidence="3 4">NAD(P)-dependent oxidoreductase</fullName>
    </submittedName>
    <submittedName>
        <fullName evidence="2">NAD-dependent dehydratase</fullName>
    </submittedName>
</protein>
<dbReference type="InterPro" id="IPR036291">
    <property type="entry name" value="NAD(P)-bd_dom_sf"/>
</dbReference>
<dbReference type="EMBL" id="QSUP01000004">
    <property type="protein sequence ID" value="RGN52884.1"/>
    <property type="molecule type" value="Genomic_DNA"/>
</dbReference>
<evidence type="ECO:0000259" key="1">
    <source>
        <dbReference type="Pfam" id="PF01370"/>
    </source>
</evidence>
<dbReference type="Proteomes" id="UP000448908">
    <property type="component" value="Unassembled WGS sequence"/>
</dbReference>
<dbReference type="GeneID" id="49203708"/>
<dbReference type="SUPFAM" id="SSF51735">
    <property type="entry name" value="NAD(P)-binding Rossmann-fold domains"/>
    <property type="match status" value="1"/>
</dbReference>
<evidence type="ECO:0000313" key="6">
    <source>
        <dbReference type="Proteomes" id="UP000448908"/>
    </source>
</evidence>
<gene>
    <name evidence="2" type="ORF">CE91St3_23650</name>
    <name evidence="4" type="ORF">DXB61_04845</name>
    <name evidence="3" type="ORF">GMD92_01785</name>
</gene>
<proteinExistence type="predicted"/>
<evidence type="ECO:0000313" key="2">
    <source>
        <dbReference type="EMBL" id="GKH72502.1"/>
    </source>
</evidence>
<dbReference type="Proteomes" id="UP000261088">
    <property type="component" value="Unassembled WGS sequence"/>
</dbReference>
<feature type="domain" description="NAD-dependent epimerase/dehydratase" evidence="1">
    <location>
        <begin position="4"/>
        <end position="233"/>
    </location>
</feature>
<dbReference type="Pfam" id="PF01370">
    <property type="entry name" value="Epimerase"/>
    <property type="match status" value="1"/>
</dbReference>
<name>A0A355VNE1_9BACT</name>